<dbReference type="EC" id="2.3.-.-" evidence="2"/>
<accession>A0ABW0TDG7</accession>
<dbReference type="PROSITE" id="PS51186">
    <property type="entry name" value="GNAT"/>
    <property type="match status" value="1"/>
</dbReference>
<keyword evidence="3" id="KW-1185">Reference proteome</keyword>
<protein>
    <submittedName>
        <fullName evidence="2">GNAT family N-acetyltransferase</fullName>
        <ecNumber evidence="2">2.3.-.-</ecNumber>
    </submittedName>
</protein>
<keyword evidence="2" id="KW-0808">Transferase</keyword>
<dbReference type="PANTHER" id="PTHR43792">
    <property type="entry name" value="GNAT FAMILY, PUTATIVE (AFU_ORTHOLOGUE AFUA_3G00765)-RELATED-RELATED"/>
    <property type="match status" value="1"/>
</dbReference>
<reference evidence="3" key="1">
    <citation type="journal article" date="2019" name="Int. J. Syst. Evol. Microbiol.">
        <title>The Global Catalogue of Microorganisms (GCM) 10K type strain sequencing project: providing services to taxonomists for standard genome sequencing and annotation.</title>
        <authorList>
            <consortium name="The Broad Institute Genomics Platform"/>
            <consortium name="The Broad Institute Genome Sequencing Center for Infectious Disease"/>
            <person name="Wu L."/>
            <person name="Ma J."/>
        </authorList>
    </citation>
    <scope>NUCLEOTIDE SEQUENCE [LARGE SCALE GENOMIC DNA]</scope>
    <source>
        <strain evidence="3">JCM 3366</strain>
    </source>
</reference>
<gene>
    <name evidence="2" type="ORF">ACFPOD_18930</name>
</gene>
<dbReference type="SUPFAM" id="SSF55729">
    <property type="entry name" value="Acyl-CoA N-acyltransferases (Nat)"/>
    <property type="match status" value="1"/>
</dbReference>
<dbReference type="GO" id="GO:0016746">
    <property type="term" value="F:acyltransferase activity"/>
    <property type="evidence" value="ECO:0007669"/>
    <property type="project" value="UniProtKB-KW"/>
</dbReference>
<dbReference type="InterPro" id="IPR016181">
    <property type="entry name" value="Acyl_CoA_acyltransferase"/>
</dbReference>
<dbReference type="EMBL" id="JBHSNB010000006">
    <property type="protein sequence ID" value="MFC5587197.1"/>
    <property type="molecule type" value="Genomic_DNA"/>
</dbReference>
<evidence type="ECO:0000313" key="2">
    <source>
        <dbReference type="EMBL" id="MFC5587197.1"/>
    </source>
</evidence>
<proteinExistence type="predicted"/>
<dbReference type="PANTHER" id="PTHR43792:SF16">
    <property type="entry name" value="N-ACETYLTRANSFERASE DOMAIN-CONTAINING PROTEIN"/>
    <property type="match status" value="1"/>
</dbReference>
<dbReference type="Gene3D" id="3.40.630.30">
    <property type="match status" value="1"/>
</dbReference>
<keyword evidence="2" id="KW-0012">Acyltransferase</keyword>
<dbReference type="InterPro" id="IPR051531">
    <property type="entry name" value="N-acetyltransferase"/>
</dbReference>
<name>A0ABW0TDG7_9HYPH</name>
<dbReference type="Proteomes" id="UP001596107">
    <property type="component" value="Unassembled WGS sequence"/>
</dbReference>
<dbReference type="RefSeq" id="WP_223022320.1">
    <property type="nucleotide sequence ID" value="NZ_CP078143.1"/>
</dbReference>
<organism evidence="2 3">
    <name type="scientific">Nitratireductor kimnyeongensis</name>
    <dbReference type="NCBI Taxonomy" id="430679"/>
    <lineage>
        <taxon>Bacteria</taxon>
        <taxon>Pseudomonadati</taxon>
        <taxon>Pseudomonadota</taxon>
        <taxon>Alphaproteobacteria</taxon>
        <taxon>Hyphomicrobiales</taxon>
        <taxon>Phyllobacteriaceae</taxon>
        <taxon>Nitratireductor</taxon>
    </lineage>
</organism>
<evidence type="ECO:0000313" key="3">
    <source>
        <dbReference type="Proteomes" id="UP001596107"/>
    </source>
</evidence>
<feature type="domain" description="N-acetyltransferase" evidence="1">
    <location>
        <begin position="39"/>
        <end position="178"/>
    </location>
</feature>
<sequence>MTLQTPILETERLVLRAHSITDFDAFARLWSLPETTRFTSGKPLTEEDAWRRLAAHRGMWDLMGFGYFAVTEKATSAFLGDAGVQEARRTITPSVLGTLEAGWVFLPEVHGRGYAKEAMEAVFVWCSQAHGGKAITCIIDEENAPSLKLAERLGFVEKARAEYKDRPSIVFWRDQSIEPPAALMPSIVSDM</sequence>
<dbReference type="InterPro" id="IPR000182">
    <property type="entry name" value="GNAT_dom"/>
</dbReference>
<evidence type="ECO:0000259" key="1">
    <source>
        <dbReference type="PROSITE" id="PS51186"/>
    </source>
</evidence>
<comment type="caution">
    <text evidence="2">The sequence shown here is derived from an EMBL/GenBank/DDBJ whole genome shotgun (WGS) entry which is preliminary data.</text>
</comment>
<dbReference type="Pfam" id="PF13302">
    <property type="entry name" value="Acetyltransf_3"/>
    <property type="match status" value="1"/>
</dbReference>